<feature type="region of interest" description="Disordered" evidence="1">
    <location>
        <begin position="1"/>
        <end position="21"/>
    </location>
</feature>
<proteinExistence type="predicted"/>
<dbReference type="AlphaFoldDB" id="A0A384JII1"/>
<dbReference type="Proteomes" id="UP000001798">
    <property type="component" value="Chromosome 5"/>
</dbReference>
<organism evidence="2 3">
    <name type="scientific">Botryotinia fuckeliana (strain B05.10)</name>
    <name type="common">Noble rot fungus</name>
    <name type="synonym">Botrytis cinerea</name>
    <dbReference type="NCBI Taxonomy" id="332648"/>
    <lineage>
        <taxon>Eukaryota</taxon>
        <taxon>Fungi</taxon>
        <taxon>Dikarya</taxon>
        <taxon>Ascomycota</taxon>
        <taxon>Pezizomycotina</taxon>
        <taxon>Leotiomycetes</taxon>
        <taxon>Helotiales</taxon>
        <taxon>Sclerotiniaceae</taxon>
        <taxon>Botrytis</taxon>
    </lineage>
</organism>
<dbReference type="RefSeq" id="XP_001559574.1">
    <property type="nucleotide sequence ID" value="XM_001559524.2"/>
</dbReference>
<gene>
    <name evidence="2" type="ORF">BCIN_05g06390</name>
</gene>
<evidence type="ECO:0000313" key="2">
    <source>
        <dbReference type="EMBL" id="ATZ50272.1"/>
    </source>
</evidence>
<dbReference type="KEGG" id="bfu:BCIN_05g06390"/>
<evidence type="ECO:0000256" key="1">
    <source>
        <dbReference type="SAM" id="MobiDB-lite"/>
    </source>
</evidence>
<dbReference type="VEuPathDB" id="FungiDB:Bcin05g06390"/>
<reference evidence="2 3" key="3">
    <citation type="journal article" date="2017" name="Mol. Plant Pathol.">
        <title>A gapless genome sequence of the fungus Botrytis cinerea.</title>
        <authorList>
            <person name="Van Kan J.A."/>
            <person name="Stassen J.H."/>
            <person name="Mosbach A."/>
            <person name="Van Der Lee T.A."/>
            <person name="Faino L."/>
            <person name="Farmer A.D."/>
            <person name="Papasotiriou D.G."/>
            <person name="Zhou S."/>
            <person name="Seidl M.F."/>
            <person name="Cottam E."/>
            <person name="Edel D."/>
            <person name="Hahn M."/>
            <person name="Schwartz D.C."/>
            <person name="Dietrich R.A."/>
            <person name="Widdison S."/>
            <person name="Scalliet G."/>
        </authorList>
    </citation>
    <scope>NUCLEOTIDE SEQUENCE [LARGE SCALE GENOMIC DNA]</scope>
    <source>
        <strain evidence="2 3">B05.10</strain>
    </source>
</reference>
<sequence length="201" mass="22849">MPNRNNRGGSRPIQGEQPAQQNQLVVHTSNVIGTAMVRKALEFDFSTLRQHPILTIKKTDDNVQMIIDLDFTQAESAPGIGAFLQALMDYAAIIYDVKIFIKAPKHHYDAATCKGRLANVALVMTVLNEFNLKKAEVIARLDDHDSYEQLELTIAAYKLNLHNWTLAYEVVGLDGKWNIPVGSEDELRLRHLYRKYFLKKL</sequence>
<reference evidence="2 3" key="1">
    <citation type="journal article" date="2011" name="PLoS Genet.">
        <title>Genomic analysis of the necrotrophic fungal pathogens Sclerotinia sclerotiorum and Botrytis cinerea.</title>
        <authorList>
            <person name="Amselem J."/>
            <person name="Cuomo C.A."/>
            <person name="van Kan J.A."/>
            <person name="Viaud M."/>
            <person name="Benito E.P."/>
            <person name="Couloux A."/>
            <person name="Coutinho P.M."/>
            <person name="de Vries R.P."/>
            <person name="Dyer P.S."/>
            <person name="Fillinger S."/>
            <person name="Fournier E."/>
            <person name="Gout L."/>
            <person name="Hahn M."/>
            <person name="Kohn L."/>
            <person name="Lapalu N."/>
            <person name="Plummer K.M."/>
            <person name="Pradier J.M."/>
            <person name="Quevillon E."/>
            <person name="Sharon A."/>
            <person name="Simon A."/>
            <person name="ten Have A."/>
            <person name="Tudzynski B."/>
            <person name="Tudzynski P."/>
            <person name="Wincker P."/>
            <person name="Andrew M."/>
            <person name="Anthouard V."/>
            <person name="Beever R.E."/>
            <person name="Beffa R."/>
            <person name="Benoit I."/>
            <person name="Bouzid O."/>
            <person name="Brault B."/>
            <person name="Chen Z."/>
            <person name="Choquer M."/>
            <person name="Collemare J."/>
            <person name="Cotton P."/>
            <person name="Danchin E.G."/>
            <person name="Da Silva C."/>
            <person name="Gautier A."/>
            <person name="Giraud C."/>
            <person name="Giraud T."/>
            <person name="Gonzalez C."/>
            <person name="Grossetete S."/>
            <person name="Guldener U."/>
            <person name="Henrissat B."/>
            <person name="Howlett B.J."/>
            <person name="Kodira C."/>
            <person name="Kretschmer M."/>
            <person name="Lappartient A."/>
            <person name="Leroch M."/>
            <person name="Levis C."/>
            <person name="Mauceli E."/>
            <person name="Neuveglise C."/>
            <person name="Oeser B."/>
            <person name="Pearson M."/>
            <person name="Poulain J."/>
            <person name="Poussereau N."/>
            <person name="Quesneville H."/>
            <person name="Rascle C."/>
            <person name="Schumacher J."/>
            <person name="Segurens B."/>
            <person name="Sexton A."/>
            <person name="Silva E."/>
            <person name="Sirven C."/>
            <person name="Soanes D.M."/>
            <person name="Talbot N.J."/>
            <person name="Templeton M."/>
            <person name="Yandava C."/>
            <person name="Yarden O."/>
            <person name="Zeng Q."/>
            <person name="Rollins J.A."/>
            <person name="Lebrun M.H."/>
            <person name="Dickman M."/>
        </authorList>
    </citation>
    <scope>NUCLEOTIDE SEQUENCE [LARGE SCALE GENOMIC DNA]</scope>
    <source>
        <strain evidence="2 3">B05.10</strain>
    </source>
</reference>
<dbReference type="EMBL" id="CP009809">
    <property type="protein sequence ID" value="ATZ50272.1"/>
    <property type="molecule type" value="Genomic_DNA"/>
</dbReference>
<protein>
    <submittedName>
        <fullName evidence="2">Uncharacterized protein</fullName>
    </submittedName>
</protein>
<keyword evidence="3" id="KW-1185">Reference proteome</keyword>
<dbReference type="OrthoDB" id="3515398at2759"/>
<reference evidence="2 3" key="2">
    <citation type="journal article" date="2012" name="Eukaryot. Cell">
        <title>Genome update of Botrytis cinerea strains B05.10 and T4.</title>
        <authorList>
            <person name="Staats M."/>
            <person name="van Kan J.A."/>
        </authorList>
    </citation>
    <scope>NUCLEOTIDE SEQUENCE [LARGE SCALE GENOMIC DNA]</scope>
    <source>
        <strain evidence="2 3">B05.10</strain>
    </source>
</reference>
<accession>A0A384JII1</accession>
<evidence type="ECO:0000313" key="3">
    <source>
        <dbReference type="Proteomes" id="UP000001798"/>
    </source>
</evidence>
<dbReference type="GeneID" id="5440230"/>
<name>A0A384JII1_BOTFB</name>